<dbReference type="Proteomes" id="UP000184188">
    <property type="component" value="Unassembled WGS sequence"/>
</dbReference>
<reference evidence="8" key="1">
    <citation type="journal article" date="2017" name="Genome Biol.">
        <title>Comparative genomics reveals high biological diversity and specific adaptations in the industrially and medically important fungal genus Aspergillus.</title>
        <authorList>
            <person name="de Vries R.P."/>
            <person name="Riley R."/>
            <person name="Wiebenga A."/>
            <person name="Aguilar-Osorio G."/>
            <person name="Amillis S."/>
            <person name="Uchima C.A."/>
            <person name="Anderluh G."/>
            <person name="Asadollahi M."/>
            <person name="Askin M."/>
            <person name="Barry K."/>
            <person name="Battaglia E."/>
            <person name="Bayram O."/>
            <person name="Benocci T."/>
            <person name="Braus-Stromeyer S.A."/>
            <person name="Caldana C."/>
            <person name="Canovas D."/>
            <person name="Cerqueira G.C."/>
            <person name="Chen F."/>
            <person name="Chen W."/>
            <person name="Choi C."/>
            <person name="Clum A."/>
            <person name="Dos Santos R.A."/>
            <person name="Damasio A.R."/>
            <person name="Diallinas G."/>
            <person name="Emri T."/>
            <person name="Fekete E."/>
            <person name="Flipphi M."/>
            <person name="Freyberg S."/>
            <person name="Gallo A."/>
            <person name="Gournas C."/>
            <person name="Habgood R."/>
            <person name="Hainaut M."/>
            <person name="Harispe M.L."/>
            <person name="Henrissat B."/>
            <person name="Hilden K.S."/>
            <person name="Hope R."/>
            <person name="Hossain A."/>
            <person name="Karabika E."/>
            <person name="Karaffa L."/>
            <person name="Karanyi Z."/>
            <person name="Krasevec N."/>
            <person name="Kuo A."/>
            <person name="Kusch H."/>
            <person name="LaButti K."/>
            <person name="Lagendijk E.L."/>
            <person name="Lapidus A."/>
            <person name="Levasseur A."/>
            <person name="Lindquist E."/>
            <person name="Lipzen A."/>
            <person name="Logrieco A.F."/>
            <person name="MacCabe A."/>
            <person name="Maekelae M.R."/>
            <person name="Malavazi I."/>
            <person name="Melin P."/>
            <person name="Meyer V."/>
            <person name="Mielnichuk N."/>
            <person name="Miskei M."/>
            <person name="Molnar A.P."/>
            <person name="Mule G."/>
            <person name="Ngan C.Y."/>
            <person name="Orejas M."/>
            <person name="Orosz E."/>
            <person name="Ouedraogo J.P."/>
            <person name="Overkamp K.M."/>
            <person name="Park H.-S."/>
            <person name="Perrone G."/>
            <person name="Piumi F."/>
            <person name="Punt P.J."/>
            <person name="Ram A.F."/>
            <person name="Ramon A."/>
            <person name="Rauscher S."/>
            <person name="Record E."/>
            <person name="Riano-Pachon D.M."/>
            <person name="Robert V."/>
            <person name="Roehrig J."/>
            <person name="Ruller R."/>
            <person name="Salamov A."/>
            <person name="Salih N.S."/>
            <person name="Samson R.A."/>
            <person name="Sandor E."/>
            <person name="Sanguinetti M."/>
            <person name="Schuetze T."/>
            <person name="Sepcic K."/>
            <person name="Shelest E."/>
            <person name="Sherlock G."/>
            <person name="Sophianopoulou V."/>
            <person name="Squina F.M."/>
            <person name="Sun H."/>
            <person name="Susca A."/>
            <person name="Todd R.B."/>
            <person name="Tsang A."/>
            <person name="Unkles S.E."/>
            <person name="van de Wiele N."/>
            <person name="van Rossen-Uffink D."/>
            <person name="Oliveira J.V."/>
            <person name="Vesth T.C."/>
            <person name="Visser J."/>
            <person name="Yu J.-H."/>
            <person name="Zhou M."/>
            <person name="Andersen M.R."/>
            <person name="Archer D.B."/>
            <person name="Baker S.E."/>
            <person name="Benoit I."/>
            <person name="Brakhage A.A."/>
            <person name="Braus G.H."/>
            <person name="Fischer R."/>
            <person name="Frisvad J.C."/>
            <person name="Goldman G.H."/>
            <person name="Houbraken J."/>
            <person name="Oakley B."/>
            <person name="Pocsi I."/>
            <person name="Scazzocchio C."/>
            <person name="Seiboth B."/>
            <person name="vanKuyk P.A."/>
            <person name="Wortman J."/>
            <person name="Dyer P.S."/>
            <person name="Grigoriev I.V."/>
        </authorList>
    </citation>
    <scope>NUCLEOTIDE SEQUENCE [LARGE SCALE GENOMIC DNA]</scope>
    <source>
        <strain evidence="8">CBS 506.65</strain>
    </source>
</reference>
<dbReference type="PANTHER" id="PTHR24223:SF399">
    <property type="entry name" value="ABC TRANSPORTER ATNG"/>
    <property type="match status" value="1"/>
</dbReference>
<evidence type="ECO:0000313" key="8">
    <source>
        <dbReference type="Proteomes" id="UP000184188"/>
    </source>
</evidence>
<keyword evidence="8" id="KW-1185">Reference proteome</keyword>
<accession>A0A1L9SF56</accession>
<keyword evidence="3" id="KW-0067">ATP-binding</keyword>
<evidence type="ECO:0000256" key="2">
    <source>
        <dbReference type="ARBA" id="ARBA00022741"/>
    </source>
</evidence>
<protein>
    <recommendedName>
        <fullName evidence="9">ABC transmembrane type-1 domain-containing protein</fullName>
    </recommendedName>
</protein>
<dbReference type="VEuPathDB" id="FungiDB:ASPZODRAFT_17209"/>
<evidence type="ECO:0000313" key="7">
    <source>
        <dbReference type="EMBL" id="OJJ45768.1"/>
    </source>
</evidence>
<dbReference type="RefSeq" id="XP_022580278.1">
    <property type="nucleotide sequence ID" value="XM_022726983.1"/>
</dbReference>
<dbReference type="InterPro" id="IPR036640">
    <property type="entry name" value="ABC1_TM_sf"/>
</dbReference>
<proteinExistence type="predicted"/>
<dbReference type="OrthoDB" id="6500128at2759"/>
<sequence>MAAPYWFFVSTDSGHILNRFTILIASASKWAAMMYPVLFCVLYMLQKFYLRTSRQMRFLDLEAKSPPYSNFFETLQGLVTIRDFG</sequence>
<evidence type="ECO:0008006" key="9">
    <source>
        <dbReference type="Google" id="ProtNLM"/>
    </source>
</evidence>
<dbReference type="SUPFAM" id="SSF90123">
    <property type="entry name" value="ABC transporter transmembrane region"/>
    <property type="match status" value="1"/>
</dbReference>
<keyword evidence="1 6" id="KW-0812">Transmembrane</keyword>
<dbReference type="GeneID" id="34613447"/>
<evidence type="ECO:0000256" key="6">
    <source>
        <dbReference type="SAM" id="Phobius"/>
    </source>
</evidence>
<keyword evidence="5 6" id="KW-0472">Membrane</keyword>
<dbReference type="PANTHER" id="PTHR24223">
    <property type="entry name" value="ATP-BINDING CASSETTE SUB-FAMILY C"/>
    <property type="match status" value="1"/>
</dbReference>
<evidence type="ECO:0000256" key="4">
    <source>
        <dbReference type="ARBA" id="ARBA00022989"/>
    </source>
</evidence>
<keyword evidence="4 6" id="KW-1133">Transmembrane helix</keyword>
<dbReference type="GO" id="GO:0005524">
    <property type="term" value="F:ATP binding"/>
    <property type="evidence" value="ECO:0007669"/>
    <property type="project" value="UniProtKB-KW"/>
</dbReference>
<gene>
    <name evidence="7" type="ORF">ASPZODRAFT_17209</name>
</gene>
<dbReference type="Gene3D" id="1.20.1560.10">
    <property type="entry name" value="ABC transporter type 1, transmembrane domain"/>
    <property type="match status" value="1"/>
</dbReference>
<dbReference type="EMBL" id="KV878344">
    <property type="protein sequence ID" value="OJJ45768.1"/>
    <property type="molecule type" value="Genomic_DNA"/>
</dbReference>
<feature type="transmembrane region" description="Helical" evidence="6">
    <location>
        <begin position="20"/>
        <end position="45"/>
    </location>
</feature>
<evidence type="ECO:0000256" key="3">
    <source>
        <dbReference type="ARBA" id="ARBA00022840"/>
    </source>
</evidence>
<dbReference type="GO" id="GO:0016020">
    <property type="term" value="C:membrane"/>
    <property type="evidence" value="ECO:0007669"/>
    <property type="project" value="InterPro"/>
</dbReference>
<dbReference type="STRING" id="1073090.A0A1L9SF56"/>
<evidence type="ECO:0000256" key="5">
    <source>
        <dbReference type="ARBA" id="ARBA00023136"/>
    </source>
</evidence>
<dbReference type="InterPro" id="IPR050173">
    <property type="entry name" value="ABC_transporter_C-like"/>
</dbReference>
<dbReference type="AlphaFoldDB" id="A0A1L9SF56"/>
<keyword evidence="2" id="KW-0547">Nucleotide-binding</keyword>
<organism evidence="7 8">
    <name type="scientific">Penicilliopsis zonata CBS 506.65</name>
    <dbReference type="NCBI Taxonomy" id="1073090"/>
    <lineage>
        <taxon>Eukaryota</taxon>
        <taxon>Fungi</taxon>
        <taxon>Dikarya</taxon>
        <taxon>Ascomycota</taxon>
        <taxon>Pezizomycotina</taxon>
        <taxon>Eurotiomycetes</taxon>
        <taxon>Eurotiomycetidae</taxon>
        <taxon>Eurotiales</taxon>
        <taxon>Aspergillaceae</taxon>
        <taxon>Penicilliopsis</taxon>
    </lineage>
</organism>
<name>A0A1L9SF56_9EURO</name>
<dbReference type="GO" id="GO:0042626">
    <property type="term" value="F:ATPase-coupled transmembrane transporter activity"/>
    <property type="evidence" value="ECO:0007669"/>
    <property type="project" value="TreeGrafter"/>
</dbReference>
<evidence type="ECO:0000256" key="1">
    <source>
        <dbReference type="ARBA" id="ARBA00022692"/>
    </source>
</evidence>